<keyword evidence="3" id="KW-1185">Reference proteome</keyword>
<dbReference type="EnsemblPlants" id="AET3Gv21014800.5">
    <property type="protein sequence ID" value="AET3Gv21014800.5"/>
    <property type="gene ID" value="AET3Gv21014800"/>
</dbReference>
<reference evidence="3" key="1">
    <citation type="journal article" date="2014" name="Science">
        <title>Ancient hybridizations among the ancestral genomes of bread wheat.</title>
        <authorList>
            <consortium name="International Wheat Genome Sequencing Consortium,"/>
            <person name="Marcussen T."/>
            <person name="Sandve S.R."/>
            <person name="Heier L."/>
            <person name="Spannagl M."/>
            <person name="Pfeifer M."/>
            <person name="Jakobsen K.S."/>
            <person name="Wulff B.B."/>
            <person name="Steuernagel B."/>
            <person name="Mayer K.F."/>
            <person name="Olsen O.A."/>
        </authorList>
    </citation>
    <scope>NUCLEOTIDE SEQUENCE [LARGE SCALE GENOMIC DNA]</scope>
    <source>
        <strain evidence="3">cv. AL8/78</strain>
    </source>
</reference>
<reference evidence="2" key="3">
    <citation type="journal article" date="2017" name="Nature">
        <title>Genome sequence of the progenitor of the wheat D genome Aegilops tauschii.</title>
        <authorList>
            <person name="Luo M.C."/>
            <person name="Gu Y.Q."/>
            <person name="Puiu D."/>
            <person name="Wang H."/>
            <person name="Twardziok S.O."/>
            <person name="Deal K.R."/>
            <person name="Huo N."/>
            <person name="Zhu T."/>
            <person name="Wang L."/>
            <person name="Wang Y."/>
            <person name="McGuire P.E."/>
            <person name="Liu S."/>
            <person name="Long H."/>
            <person name="Ramasamy R.K."/>
            <person name="Rodriguez J.C."/>
            <person name="Van S.L."/>
            <person name="Yuan L."/>
            <person name="Wang Z."/>
            <person name="Xia Z."/>
            <person name="Xiao L."/>
            <person name="Anderson O.D."/>
            <person name="Ouyang S."/>
            <person name="Liang Y."/>
            <person name="Zimin A.V."/>
            <person name="Pertea G."/>
            <person name="Qi P."/>
            <person name="Bennetzen J.L."/>
            <person name="Dai X."/>
            <person name="Dawson M.W."/>
            <person name="Muller H.G."/>
            <person name="Kugler K."/>
            <person name="Rivarola-Duarte L."/>
            <person name="Spannagl M."/>
            <person name="Mayer K.F.X."/>
            <person name="Lu F.H."/>
            <person name="Bevan M.W."/>
            <person name="Leroy P."/>
            <person name="Li P."/>
            <person name="You F.M."/>
            <person name="Sun Q."/>
            <person name="Liu Z."/>
            <person name="Lyons E."/>
            <person name="Wicker T."/>
            <person name="Salzberg S.L."/>
            <person name="Devos K.M."/>
            <person name="Dvorak J."/>
        </authorList>
    </citation>
    <scope>NUCLEOTIDE SEQUENCE [LARGE SCALE GENOMIC DNA]</scope>
    <source>
        <strain evidence="2">cv. AL8/78</strain>
    </source>
</reference>
<organism evidence="2 3">
    <name type="scientific">Aegilops tauschii subsp. strangulata</name>
    <name type="common">Goatgrass</name>
    <dbReference type="NCBI Taxonomy" id="200361"/>
    <lineage>
        <taxon>Eukaryota</taxon>
        <taxon>Viridiplantae</taxon>
        <taxon>Streptophyta</taxon>
        <taxon>Embryophyta</taxon>
        <taxon>Tracheophyta</taxon>
        <taxon>Spermatophyta</taxon>
        <taxon>Magnoliopsida</taxon>
        <taxon>Liliopsida</taxon>
        <taxon>Poales</taxon>
        <taxon>Poaceae</taxon>
        <taxon>BOP clade</taxon>
        <taxon>Pooideae</taxon>
        <taxon>Triticodae</taxon>
        <taxon>Triticeae</taxon>
        <taxon>Triticinae</taxon>
        <taxon>Aegilops</taxon>
    </lineage>
</organism>
<protein>
    <submittedName>
        <fullName evidence="2">Uncharacterized protein</fullName>
    </submittedName>
</protein>
<sequence length="79" mass="9510">MALQVQANSGYFLLVWYFSFYIRDLFCWNIQAIKRKYVRSGYEGIEPLLLWLFEIKIILLDQIHRFDFLSALKIKLSSD</sequence>
<dbReference type="AlphaFoldDB" id="A0A453GGZ5"/>
<name>A0A453GGZ5_AEGTS</name>
<feature type="transmembrane region" description="Helical" evidence="1">
    <location>
        <begin position="12"/>
        <end position="30"/>
    </location>
</feature>
<reference evidence="3" key="2">
    <citation type="journal article" date="2017" name="Nat. Plants">
        <title>The Aegilops tauschii genome reveals multiple impacts of transposons.</title>
        <authorList>
            <person name="Zhao G."/>
            <person name="Zou C."/>
            <person name="Li K."/>
            <person name="Wang K."/>
            <person name="Li T."/>
            <person name="Gao L."/>
            <person name="Zhang X."/>
            <person name="Wang H."/>
            <person name="Yang Z."/>
            <person name="Liu X."/>
            <person name="Jiang W."/>
            <person name="Mao L."/>
            <person name="Kong X."/>
            <person name="Jiao Y."/>
            <person name="Jia J."/>
        </authorList>
    </citation>
    <scope>NUCLEOTIDE SEQUENCE [LARGE SCALE GENOMIC DNA]</scope>
    <source>
        <strain evidence="3">cv. AL8/78</strain>
    </source>
</reference>
<reference evidence="2" key="4">
    <citation type="submission" date="2019-03" db="UniProtKB">
        <authorList>
            <consortium name="EnsemblPlants"/>
        </authorList>
    </citation>
    <scope>IDENTIFICATION</scope>
</reference>
<keyword evidence="1" id="KW-0472">Membrane</keyword>
<accession>A0A453GGZ5</accession>
<dbReference type="Proteomes" id="UP000015105">
    <property type="component" value="Chromosome 3D"/>
</dbReference>
<proteinExistence type="predicted"/>
<keyword evidence="1" id="KW-1133">Transmembrane helix</keyword>
<evidence type="ECO:0000313" key="2">
    <source>
        <dbReference type="EnsemblPlants" id="AET3Gv21014800.5"/>
    </source>
</evidence>
<evidence type="ECO:0000256" key="1">
    <source>
        <dbReference type="SAM" id="Phobius"/>
    </source>
</evidence>
<reference evidence="2" key="5">
    <citation type="journal article" date="2021" name="G3 (Bethesda)">
        <title>Aegilops tauschii genome assembly Aet v5.0 features greater sequence contiguity and improved annotation.</title>
        <authorList>
            <person name="Wang L."/>
            <person name="Zhu T."/>
            <person name="Rodriguez J.C."/>
            <person name="Deal K.R."/>
            <person name="Dubcovsky J."/>
            <person name="McGuire P.E."/>
            <person name="Lux T."/>
            <person name="Spannagl M."/>
            <person name="Mayer K.F.X."/>
            <person name="Baldrich P."/>
            <person name="Meyers B.C."/>
            <person name="Huo N."/>
            <person name="Gu Y.Q."/>
            <person name="Zhou H."/>
            <person name="Devos K.M."/>
            <person name="Bennetzen J.L."/>
            <person name="Unver T."/>
            <person name="Budak H."/>
            <person name="Gulick P.J."/>
            <person name="Galiba G."/>
            <person name="Kalapos B."/>
            <person name="Nelson D.R."/>
            <person name="Li P."/>
            <person name="You F.M."/>
            <person name="Luo M.C."/>
            <person name="Dvorak J."/>
        </authorList>
    </citation>
    <scope>NUCLEOTIDE SEQUENCE [LARGE SCALE GENOMIC DNA]</scope>
    <source>
        <strain evidence="2">cv. AL8/78</strain>
    </source>
</reference>
<evidence type="ECO:0000313" key="3">
    <source>
        <dbReference type="Proteomes" id="UP000015105"/>
    </source>
</evidence>
<dbReference type="Gramene" id="AET3Gv21014800.5">
    <property type="protein sequence ID" value="AET3Gv21014800.5"/>
    <property type="gene ID" value="AET3Gv21014800"/>
</dbReference>
<keyword evidence="1" id="KW-0812">Transmembrane</keyword>